<dbReference type="Proteomes" id="UP000611723">
    <property type="component" value="Unassembled WGS sequence"/>
</dbReference>
<protein>
    <submittedName>
        <fullName evidence="4">Insulinase family protein</fullName>
    </submittedName>
</protein>
<dbReference type="PANTHER" id="PTHR11851:SF224">
    <property type="entry name" value="PROCESSING PROTEASE"/>
    <property type="match status" value="1"/>
</dbReference>
<evidence type="ECO:0000313" key="4">
    <source>
        <dbReference type="EMBL" id="MBK6266815.1"/>
    </source>
</evidence>
<keyword evidence="5" id="KW-1185">Reference proteome</keyword>
<gene>
    <name evidence="4" type="ORF">JKA74_17360</name>
</gene>
<evidence type="ECO:0000259" key="2">
    <source>
        <dbReference type="Pfam" id="PF00675"/>
    </source>
</evidence>
<dbReference type="Pfam" id="PF05193">
    <property type="entry name" value="Peptidase_M16_C"/>
    <property type="match status" value="1"/>
</dbReference>
<reference evidence="4" key="1">
    <citation type="submission" date="2021-01" db="EMBL/GenBank/DDBJ databases">
        <title>Marivirga aurantiaca sp. nov., isolated from intertidal surface sediments.</title>
        <authorList>
            <person name="Zhang M."/>
        </authorList>
    </citation>
    <scope>NUCLEOTIDE SEQUENCE</scope>
    <source>
        <strain evidence="4">S37H4</strain>
    </source>
</reference>
<dbReference type="InterPro" id="IPR011765">
    <property type="entry name" value="Pept_M16_N"/>
</dbReference>
<evidence type="ECO:0000259" key="3">
    <source>
        <dbReference type="Pfam" id="PF05193"/>
    </source>
</evidence>
<dbReference type="InterPro" id="IPR011249">
    <property type="entry name" value="Metalloenz_LuxS/M16"/>
</dbReference>
<sequence>MKSIVKLYLSVLFALVSTLAFAQVDRTKAPEPTAAPEINIAKPYSFTLKNGLKVYVVENHKLPRVAFSLSLDRDPILEKDKAGYVSMAGQLLTKGTKNRTKAELDAEIDFIGANINASSTGLYATSLTKHKDKLMELMTDILFNPAFPEDELEKLKKQTLSGLAASKDDPNSIASDVRGTLVYGKDHPYGEFTTEESVENITLADAKKYYETYFKPNIAYLAIVGDITPKEAEKLIKKNFGKWEKGNIPTAEYAMPKAPEKTYVALVDREASVQSVINVTYPVDLKVGSDDVIKARVLNQILGGGFSSRLMQNLREDKAFTYGARSSLSSDKLVGSFTASASVRNEVTDSAVYEFMSELKKITTEGVTQQELDAAKASIAGSFARSLESPQTVASFAINTAIYNLPADYYTNYLKRLEAVTLEDVKAMAQKYILPGNANILVVGKGEDVAQGLKQFGEVKYFDRKGNEYDPKDNMEIPEGVTAQTVMQNYFAALGGKEKLMTVNNMKMVYEASVQGQTINLSFVKNNTGSMQEVSMMGMVITKSVFDGENVKVVQQGQEIPVPDDKKLDLAIDAKVFPELHYDELSIGYELKSIDDLNGKSAYAVKVTMPSGSTSTDYFDLESGLKIKSLTTQKTPAGEMTVTQEFKAYEEFDGVKVPSKLSINQGMPIDATLKSAEVNTDLADDVFLIK</sequence>
<comment type="caution">
    <text evidence="4">The sequence shown here is derived from an EMBL/GenBank/DDBJ whole genome shotgun (WGS) entry which is preliminary data.</text>
</comment>
<dbReference type="PANTHER" id="PTHR11851">
    <property type="entry name" value="METALLOPROTEASE"/>
    <property type="match status" value="1"/>
</dbReference>
<dbReference type="GO" id="GO:0046872">
    <property type="term" value="F:metal ion binding"/>
    <property type="evidence" value="ECO:0007669"/>
    <property type="project" value="InterPro"/>
</dbReference>
<proteinExistence type="predicted"/>
<dbReference type="Pfam" id="PF00675">
    <property type="entry name" value="Peptidase_M16"/>
    <property type="match status" value="1"/>
</dbReference>
<feature type="domain" description="Peptidase M16 N-terminal" evidence="2">
    <location>
        <begin position="88"/>
        <end position="175"/>
    </location>
</feature>
<accession>A0A935CAV7</accession>
<dbReference type="InterPro" id="IPR007863">
    <property type="entry name" value="Peptidase_M16_C"/>
</dbReference>
<name>A0A935CAV7_9BACT</name>
<dbReference type="RefSeq" id="WP_201432500.1">
    <property type="nucleotide sequence ID" value="NZ_JAEQBW010000011.1"/>
</dbReference>
<evidence type="ECO:0000313" key="5">
    <source>
        <dbReference type="Proteomes" id="UP000611723"/>
    </source>
</evidence>
<dbReference type="SUPFAM" id="SSF63411">
    <property type="entry name" value="LuxS/MPP-like metallohydrolase"/>
    <property type="match status" value="2"/>
</dbReference>
<evidence type="ECO:0000256" key="1">
    <source>
        <dbReference type="SAM" id="SignalP"/>
    </source>
</evidence>
<feature type="signal peptide" evidence="1">
    <location>
        <begin position="1"/>
        <end position="22"/>
    </location>
</feature>
<dbReference type="InterPro" id="IPR050361">
    <property type="entry name" value="MPP/UQCRC_Complex"/>
</dbReference>
<keyword evidence="1" id="KW-0732">Signal</keyword>
<feature type="domain" description="Peptidase M16 C-terminal" evidence="3">
    <location>
        <begin position="200"/>
        <end position="378"/>
    </location>
</feature>
<dbReference type="EMBL" id="JAEQBW010000011">
    <property type="protein sequence ID" value="MBK6266815.1"/>
    <property type="molecule type" value="Genomic_DNA"/>
</dbReference>
<dbReference type="Gene3D" id="3.30.830.10">
    <property type="entry name" value="Metalloenzyme, LuxS/M16 peptidase-like"/>
    <property type="match status" value="2"/>
</dbReference>
<feature type="chain" id="PRO_5037298585" evidence="1">
    <location>
        <begin position="23"/>
        <end position="690"/>
    </location>
</feature>
<organism evidence="4 5">
    <name type="scientific">Marivirga aurantiaca</name>
    <dbReference type="NCBI Taxonomy" id="2802615"/>
    <lineage>
        <taxon>Bacteria</taxon>
        <taxon>Pseudomonadati</taxon>
        <taxon>Bacteroidota</taxon>
        <taxon>Cytophagia</taxon>
        <taxon>Cytophagales</taxon>
        <taxon>Marivirgaceae</taxon>
        <taxon>Marivirga</taxon>
    </lineage>
</organism>
<dbReference type="AlphaFoldDB" id="A0A935CAV7"/>